<evidence type="ECO:0000313" key="6">
    <source>
        <dbReference type="Proteomes" id="UP000319576"/>
    </source>
</evidence>
<dbReference type="EMBL" id="CP036273">
    <property type="protein sequence ID" value="QDU23688.1"/>
    <property type="molecule type" value="Genomic_DNA"/>
</dbReference>
<evidence type="ECO:0000256" key="3">
    <source>
        <dbReference type="SAM" id="SignalP"/>
    </source>
</evidence>
<dbReference type="SUPFAM" id="SSF52833">
    <property type="entry name" value="Thioredoxin-like"/>
    <property type="match status" value="1"/>
</dbReference>
<dbReference type="InterPro" id="IPR036249">
    <property type="entry name" value="Thioredoxin-like_sf"/>
</dbReference>
<dbReference type="Proteomes" id="UP000319576">
    <property type="component" value="Chromosome"/>
</dbReference>
<dbReference type="InterPro" id="IPR013766">
    <property type="entry name" value="Thioredoxin_domain"/>
</dbReference>
<proteinExistence type="predicted"/>
<feature type="chain" id="PRO_5021777276" evidence="3">
    <location>
        <begin position="25"/>
        <end position="648"/>
    </location>
</feature>
<keyword evidence="3" id="KW-0732">Signal</keyword>
<evidence type="ECO:0000256" key="2">
    <source>
        <dbReference type="SAM" id="MobiDB-lite"/>
    </source>
</evidence>
<dbReference type="PROSITE" id="PS51352">
    <property type="entry name" value="THIOREDOXIN_2"/>
    <property type="match status" value="1"/>
</dbReference>
<organism evidence="5 6">
    <name type="scientific">Urbifossiella limnaea</name>
    <dbReference type="NCBI Taxonomy" id="2528023"/>
    <lineage>
        <taxon>Bacteria</taxon>
        <taxon>Pseudomonadati</taxon>
        <taxon>Planctomycetota</taxon>
        <taxon>Planctomycetia</taxon>
        <taxon>Gemmatales</taxon>
        <taxon>Gemmataceae</taxon>
        <taxon>Urbifossiella</taxon>
    </lineage>
</organism>
<feature type="region of interest" description="Disordered" evidence="2">
    <location>
        <begin position="295"/>
        <end position="318"/>
    </location>
</feature>
<feature type="compositionally biased region" description="Basic and acidic residues" evidence="2">
    <location>
        <begin position="296"/>
        <end position="306"/>
    </location>
</feature>
<keyword evidence="6" id="KW-1185">Reference proteome</keyword>
<gene>
    <name evidence="5" type="ORF">ETAA1_56930</name>
</gene>
<keyword evidence="1" id="KW-1015">Disulfide bond</keyword>
<dbReference type="RefSeq" id="WP_145243918.1">
    <property type="nucleotide sequence ID" value="NZ_CP036273.1"/>
</dbReference>
<evidence type="ECO:0000259" key="4">
    <source>
        <dbReference type="PROSITE" id="PS51352"/>
    </source>
</evidence>
<evidence type="ECO:0000313" key="5">
    <source>
        <dbReference type="EMBL" id="QDU23688.1"/>
    </source>
</evidence>
<protein>
    <submittedName>
        <fullName evidence="5">Thiol-disulfide oxidoreductase</fullName>
    </submittedName>
</protein>
<dbReference type="GO" id="GO:0016715">
    <property type="term" value="F:oxidoreductase activity, acting on paired donors, with incorporation or reduction of molecular oxygen, reduced ascorbate as one donor, and incorporation of one atom of oxygen"/>
    <property type="evidence" value="ECO:0007669"/>
    <property type="project" value="InterPro"/>
</dbReference>
<dbReference type="AlphaFoldDB" id="A0A517Y1U7"/>
<sequence precursor="true">MRRSVPAVLTAAVAAVLLRPLLPAAGDEPAGAVGLPVRPVTVHHPDGGSATLPDQFKGAKAVVVVFLSFDCPVSNSYTAPLGELAKRYADKGVAVVGVCPGEGPAEVKRQAAAFAAGFPVFADPDQKAVRAFAATRVPEAFVLDAGGVVRYRGRVDDRWLSPGKANPRPARPDLQSALDEVLAGRPVTVATTRPVGCPVGVEAKAPATGGPANVTYYKDVLPVLQAHCQECHRPGEVGPFSLTTYRQAVRWADLIKEYTADGRMPPWKPVGGPGYRHERKLPPGAAATLAAWADGGRAEGDPKDAPPPRQFTGAGGWQLGPPDLVLEMPEEFRLGPTGPDHFRAVVMPTGLTEDKMIVAYEVKPGNPKVVHHTINYFDATGTARGLEEKERKRKKEPTEPDSGPGYTSAMGIGFTPLNPAAVGGIGGWTPGLRGFTLPAGTGYFLPKGADVVVQMHYHRTGRTETDRTRIGFYFAKDAKALKPLRLLVVPGMVAPGDGFKRFETIPAGRPAHVVRGRVVTEEDCTIHSVLPHMHMLGKWVKVTMTPPGGAERVLVDIRDWDYNWQESYFFREPIAAPAGTRFEVAAAFDNSAANPNNPFSPPRDVRRGDQTTDEMLFGFIRATSDRPGPTIRVRFLTEPADYAPPAGR</sequence>
<dbReference type="OrthoDB" id="9788721at2"/>
<name>A0A517Y1U7_9BACT</name>
<reference evidence="5 6" key="1">
    <citation type="submission" date="2019-02" db="EMBL/GenBank/DDBJ databases">
        <title>Deep-cultivation of Planctomycetes and their phenomic and genomic characterization uncovers novel biology.</title>
        <authorList>
            <person name="Wiegand S."/>
            <person name="Jogler M."/>
            <person name="Boedeker C."/>
            <person name="Pinto D."/>
            <person name="Vollmers J."/>
            <person name="Rivas-Marin E."/>
            <person name="Kohn T."/>
            <person name="Peeters S.H."/>
            <person name="Heuer A."/>
            <person name="Rast P."/>
            <person name="Oberbeckmann S."/>
            <person name="Bunk B."/>
            <person name="Jeske O."/>
            <person name="Meyerdierks A."/>
            <person name="Storesund J.E."/>
            <person name="Kallscheuer N."/>
            <person name="Luecker S."/>
            <person name="Lage O.M."/>
            <person name="Pohl T."/>
            <person name="Merkel B.J."/>
            <person name="Hornburger P."/>
            <person name="Mueller R.-W."/>
            <person name="Bruemmer F."/>
            <person name="Labrenz M."/>
            <person name="Spormann A.M."/>
            <person name="Op den Camp H."/>
            <person name="Overmann J."/>
            <person name="Amann R."/>
            <person name="Jetten M.S.M."/>
            <person name="Mascher T."/>
            <person name="Medema M.H."/>
            <person name="Devos D.P."/>
            <person name="Kaster A.-K."/>
            <person name="Ovreas L."/>
            <person name="Rohde M."/>
            <person name="Galperin M.Y."/>
            <person name="Jogler C."/>
        </authorList>
    </citation>
    <scope>NUCLEOTIDE SEQUENCE [LARGE SCALE GENOMIC DNA]</scope>
    <source>
        <strain evidence="5 6">ETA_A1</strain>
    </source>
</reference>
<dbReference type="Gene3D" id="2.60.120.310">
    <property type="entry name" value="Copper type II, ascorbate-dependent monooxygenase, N-terminal domain"/>
    <property type="match status" value="1"/>
</dbReference>
<dbReference type="InterPro" id="IPR036939">
    <property type="entry name" value="Cu2_ascorb_mOase_N_sf"/>
</dbReference>
<dbReference type="InterPro" id="IPR014784">
    <property type="entry name" value="Cu2_ascorb_mOase-like_C"/>
</dbReference>
<dbReference type="GO" id="GO:0005507">
    <property type="term" value="F:copper ion binding"/>
    <property type="evidence" value="ECO:0007669"/>
    <property type="project" value="InterPro"/>
</dbReference>
<dbReference type="Pfam" id="PF08534">
    <property type="entry name" value="Redoxin"/>
    <property type="match status" value="1"/>
</dbReference>
<dbReference type="InterPro" id="IPR008977">
    <property type="entry name" value="PHM/PNGase_F_dom_sf"/>
</dbReference>
<dbReference type="Gene3D" id="2.60.120.230">
    <property type="match status" value="1"/>
</dbReference>
<dbReference type="SUPFAM" id="SSF49742">
    <property type="entry name" value="PHM/PNGase F"/>
    <property type="match status" value="2"/>
</dbReference>
<feature type="region of interest" description="Disordered" evidence="2">
    <location>
        <begin position="381"/>
        <end position="407"/>
    </location>
</feature>
<feature type="signal peptide" evidence="3">
    <location>
        <begin position="1"/>
        <end position="24"/>
    </location>
</feature>
<accession>A0A517Y1U7</accession>
<dbReference type="InterPro" id="IPR013740">
    <property type="entry name" value="Redoxin"/>
</dbReference>
<dbReference type="InterPro" id="IPR047262">
    <property type="entry name" value="PRX-like1"/>
</dbReference>
<dbReference type="PANTHER" id="PTHR43640:SF1">
    <property type="entry name" value="THIOREDOXIN-DEPENDENT PEROXIREDOXIN"/>
    <property type="match status" value="1"/>
</dbReference>
<dbReference type="PANTHER" id="PTHR43640">
    <property type="entry name" value="OS07G0260300 PROTEIN"/>
    <property type="match status" value="1"/>
</dbReference>
<dbReference type="Gene3D" id="3.40.30.10">
    <property type="entry name" value="Glutaredoxin"/>
    <property type="match status" value="1"/>
</dbReference>
<dbReference type="KEGG" id="uli:ETAA1_56930"/>
<evidence type="ECO:0000256" key="1">
    <source>
        <dbReference type="ARBA" id="ARBA00023157"/>
    </source>
</evidence>
<feature type="domain" description="Thioredoxin" evidence="4">
    <location>
        <begin position="31"/>
        <end position="183"/>
    </location>
</feature>